<organism evidence="3 4">
    <name type="scientific">Epichloe bromicola</name>
    <dbReference type="NCBI Taxonomy" id="79588"/>
    <lineage>
        <taxon>Eukaryota</taxon>
        <taxon>Fungi</taxon>
        <taxon>Dikarya</taxon>
        <taxon>Ascomycota</taxon>
        <taxon>Pezizomycotina</taxon>
        <taxon>Sordariomycetes</taxon>
        <taxon>Hypocreomycetidae</taxon>
        <taxon>Hypocreales</taxon>
        <taxon>Clavicipitaceae</taxon>
        <taxon>Epichloe</taxon>
    </lineage>
</organism>
<keyword evidence="4" id="KW-1185">Reference proteome</keyword>
<evidence type="ECO:0000256" key="1">
    <source>
        <dbReference type="SAM" id="MobiDB-lite"/>
    </source>
</evidence>
<evidence type="ECO:0000313" key="4">
    <source>
        <dbReference type="Proteomes" id="UP001562357"/>
    </source>
</evidence>
<feature type="compositionally biased region" description="Low complexity" evidence="1">
    <location>
        <begin position="224"/>
        <end position="234"/>
    </location>
</feature>
<evidence type="ECO:0000259" key="2">
    <source>
        <dbReference type="Pfam" id="PF15406"/>
    </source>
</evidence>
<accession>A0ABQ0CTE7</accession>
<dbReference type="SUPFAM" id="SSF50729">
    <property type="entry name" value="PH domain-like"/>
    <property type="match status" value="1"/>
</dbReference>
<feature type="compositionally biased region" description="Basic and acidic residues" evidence="1">
    <location>
        <begin position="304"/>
        <end position="323"/>
    </location>
</feature>
<feature type="domain" description="Meiotic expression up-regulated protein 6 PH" evidence="2">
    <location>
        <begin position="80"/>
        <end position="182"/>
    </location>
</feature>
<evidence type="ECO:0000313" key="3">
    <source>
        <dbReference type="EMBL" id="GAB0136724.1"/>
    </source>
</evidence>
<dbReference type="EMBL" id="BAAFGZ010000215">
    <property type="protein sequence ID" value="GAB0136724.1"/>
    <property type="molecule type" value="Genomic_DNA"/>
</dbReference>
<feature type="region of interest" description="Disordered" evidence="1">
    <location>
        <begin position="209"/>
        <end position="270"/>
    </location>
</feature>
<feature type="compositionally biased region" description="Basic and acidic residues" evidence="1">
    <location>
        <begin position="259"/>
        <end position="268"/>
    </location>
</feature>
<feature type="compositionally biased region" description="Basic and acidic residues" evidence="1">
    <location>
        <begin position="456"/>
        <end position="471"/>
    </location>
</feature>
<feature type="region of interest" description="Disordered" evidence="1">
    <location>
        <begin position="282"/>
        <end position="516"/>
    </location>
</feature>
<dbReference type="Pfam" id="PF15406">
    <property type="entry name" value="PH_6"/>
    <property type="match status" value="1"/>
</dbReference>
<feature type="compositionally biased region" description="Basic and acidic residues" evidence="1">
    <location>
        <begin position="341"/>
        <end position="356"/>
    </location>
</feature>
<proteinExistence type="predicted"/>
<dbReference type="Proteomes" id="UP001562357">
    <property type="component" value="Unassembled WGS sequence"/>
</dbReference>
<gene>
    <name evidence="3" type="primary">g5017</name>
    <name evidence="3" type="ORF">EsDP_00005017</name>
</gene>
<dbReference type="InterPro" id="IPR039712">
    <property type="entry name" value="Meu6"/>
</dbReference>
<feature type="compositionally biased region" description="Basic and acidic residues" evidence="1">
    <location>
        <begin position="209"/>
        <end position="223"/>
    </location>
</feature>
<feature type="compositionally biased region" description="Basic and acidic residues" evidence="1">
    <location>
        <begin position="416"/>
        <end position="438"/>
    </location>
</feature>
<feature type="compositionally biased region" description="Low complexity" evidence="1">
    <location>
        <begin position="282"/>
        <end position="303"/>
    </location>
</feature>
<name>A0ABQ0CTE7_9HYPO</name>
<dbReference type="InterPro" id="IPR039483">
    <property type="entry name" value="Meu6_PH_dom"/>
</dbReference>
<dbReference type="PANTHER" id="PTHR42073">
    <property type="entry name" value="MEIOTIC EXPRESSION UP-REGULATED PROTEIN 6"/>
    <property type="match status" value="1"/>
</dbReference>
<protein>
    <recommendedName>
        <fullName evidence="2">Meiotic expression up-regulated protein 6 PH domain-containing protein</fullName>
    </recommendedName>
</protein>
<feature type="compositionally biased region" description="Low complexity" evidence="1">
    <location>
        <begin position="505"/>
        <end position="516"/>
    </location>
</feature>
<feature type="region of interest" description="Disordered" evidence="1">
    <location>
        <begin position="30"/>
        <end position="60"/>
    </location>
</feature>
<comment type="caution">
    <text evidence="3">The sequence shown here is derived from an EMBL/GenBank/DDBJ whole genome shotgun (WGS) entry which is preliminary data.</text>
</comment>
<feature type="compositionally biased region" description="Basic and acidic residues" evidence="1">
    <location>
        <begin position="51"/>
        <end position="60"/>
    </location>
</feature>
<dbReference type="PANTHER" id="PTHR42073:SF1">
    <property type="entry name" value="MEIOTIC EXPRESSION UP-REGULATED PROTEIN 6"/>
    <property type="match status" value="1"/>
</dbReference>
<reference evidence="4" key="1">
    <citation type="submission" date="2024-06" db="EMBL/GenBank/DDBJ databases">
        <title>Draft Genome Sequences of Epichloe bromicola Strains Isolated from Elymus ciliaris.</title>
        <authorList>
            <consortium name="Epichloe bromicola genome sequencing consortium"/>
            <person name="Miura A."/>
            <person name="Imano S."/>
            <person name="Ashida A."/>
            <person name="Sato I."/>
            <person name="Chiba S."/>
            <person name="Tanaka A."/>
            <person name="Camagna M."/>
            <person name="Takemoto D."/>
        </authorList>
    </citation>
    <scope>NUCLEOTIDE SEQUENCE [LARGE SCALE GENOMIC DNA]</scope>
    <source>
        <strain evidence="4">DP</strain>
    </source>
</reference>
<feature type="compositionally biased region" description="Low complexity" evidence="1">
    <location>
        <begin position="376"/>
        <end position="397"/>
    </location>
</feature>
<feature type="compositionally biased region" description="Basic and acidic residues" evidence="1">
    <location>
        <begin position="235"/>
        <end position="245"/>
    </location>
</feature>
<sequence>MAEIQKPVELPNEEAAPVTVVEPATTDAIIAPAPAVEEQPTEEATPAEGATEPKIEDKPVEEGHLSYKAQGASFPKNLIPSKEFFFFGTDSIEPKALSAYLRGEKNTETAHHNISWASHTGKGLLFVGDKKAPSSVINLADTTEPETDGSNKFHFTHKGAKHSFKAVSTTERDSWVAQLKTKIAEAKEIAASVTESEAYKNALESLKPAAKEETVPDETKAEETAAAEGEAAAVTEHKPAEETKRRSASRKRGSIFGFGKKESAKAEDVPAAEVDAIVPAAEPAAEALNAEETTAAETEAPVATEDKAAEEEKPVESPREKPAASKRNSFFGGVFSKKEKKAGDAKPAEEAAKEDETTTDALAPVIPPVGSTTPLNAEEVSAAAENTEAAPVAATETAAKKDAKEKRKSSLPFAFGRREKSPAPAEGEDKVEKSEKRQSQSPFSKLRATIKSKSGAKVEEKPAEETVKEEAVAAQTSAPVTDEAPVMAEPVQAAETEAENKPENVASATPAVTAAA</sequence>
<feature type="compositionally biased region" description="Low complexity" evidence="1">
    <location>
        <begin position="30"/>
        <end position="50"/>
    </location>
</feature>